<evidence type="ECO:0000313" key="3">
    <source>
        <dbReference type="EMBL" id="KKK67174.1"/>
    </source>
</evidence>
<dbReference type="Gene3D" id="3.30.420.240">
    <property type="match status" value="1"/>
</dbReference>
<dbReference type="AlphaFoldDB" id="A0A0F8ZL92"/>
<feature type="domain" description="Terminase large subunit gp17-like C-terminal" evidence="2">
    <location>
        <begin position="90"/>
        <end position="243"/>
    </location>
</feature>
<organism evidence="3">
    <name type="scientific">marine sediment metagenome</name>
    <dbReference type="NCBI Taxonomy" id="412755"/>
    <lineage>
        <taxon>unclassified sequences</taxon>
        <taxon>metagenomes</taxon>
        <taxon>ecological metagenomes</taxon>
    </lineage>
</organism>
<keyword evidence="1" id="KW-1188">Viral release from host cell</keyword>
<evidence type="ECO:0000259" key="2">
    <source>
        <dbReference type="Pfam" id="PF17289"/>
    </source>
</evidence>
<dbReference type="InterPro" id="IPR035421">
    <property type="entry name" value="Terminase_6C"/>
</dbReference>
<proteinExistence type="predicted"/>
<gene>
    <name evidence="3" type="ORF">LCGC14_2956700</name>
</gene>
<comment type="caution">
    <text evidence="3">The sequence shown here is derived from an EMBL/GenBank/DDBJ whole genome shotgun (WGS) entry which is preliminary data.</text>
</comment>
<protein>
    <recommendedName>
        <fullName evidence="2">Terminase large subunit gp17-like C-terminal domain-containing protein</fullName>
    </recommendedName>
</protein>
<dbReference type="Pfam" id="PF17289">
    <property type="entry name" value="Terminase_6C"/>
    <property type="match status" value="1"/>
</dbReference>
<dbReference type="EMBL" id="LAZR01059735">
    <property type="protein sequence ID" value="KKK67174.1"/>
    <property type="molecule type" value="Genomic_DNA"/>
</dbReference>
<feature type="non-terminal residue" evidence="3">
    <location>
        <position position="1"/>
    </location>
</feature>
<reference evidence="3" key="1">
    <citation type="journal article" date="2015" name="Nature">
        <title>Complex archaea that bridge the gap between prokaryotes and eukaryotes.</title>
        <authorList>
            <person name="Spang A."/>
            <person name="Saw J.H."/>
            <person name="Jorgensen S.L."/>
            <person name="Zaremba-Niedzwiedzka K."/>
            <person name="Martijn J."/>
            <person name="Lind A.E."/>
            <person name="van Eijk R."/>
            <person name="Schleper C."/>
            <person name="Guy L."/>
            <person name="Ettema T.J."/>
        </authorList>
    </citation>
    <scope>NUCLEOTIDE SEQUENCE</scope>
</reference>
<accession>A0A0F8ZL92</accession>
<name>A0A0F8ZL92_9ZZZZ</name>
<sequence length="276" mass="30547">WSLHSVTIEQAVAQGLADKILGCKLTEAERAAWLEEEREACGDEETWQQEYMCVAVDEATAWLTWELIVSAEHARAGDPAHYEGGPCYAGMDIARRRDLTIIWVKELVGDVLWTREVVRMKNASFAAQDAELARVFAGYDVRRLCMDQTGIGEKPVEDAKRHHGAYRVEGVIFSAPAKQHLATIIKQAYEDRRVRTPAERAIRDAHHAVRKVTTVAGNPRFDAERTQAGHADEFWAHGLALHAAEGANQGRFRPIGVEVPGITMPDDGFIPAGGLA</sequence>
<evidence type="ECO:0000256" key="1">
    <source>
        <dbReference type="ARBA" id="ARBA00022612"/>
    </source>
</evidence>